<organism evidence="2 3">
    <name type="scientific">Paenarthrobacter aurescens (strain TC1)</name>
    <dbReference type="NCBI Taxonomy" id="290340"/>
    <lineage>
        <taxon>Bacteria</taxon>
        <taxon>Bacillati</taxon>
        <taxon>Actinomycetota</taxon>
        <taxon>Actinomycetes</taxon>
        <taxon>Micrococcales</taxon>
        <taxon>Micrococcaceae</taxon>
        <taxon>Paenarthrobacter</taxon>
    </lineage>
</organism>
<evidence type="ECO:0000259" key="1">
    <source>
        <dbReference type="Pfam" id="PF13020"/>
    </source>
</evidence>
<dbReference type="KEGG" id="aau:AAur_pTC20007"/>
<sequence>MKPTVPRSLPTLSVGDTRLMVLNIRLIDRQTADSDDPLPRGWWGYDAQATPEELWEHNRGVWILNDKRIADERWAALNYQGRIILVAELHGPDHEIVVDNRTGTSKKALKGRVLLAGNPIHDVLIGEEVIYRRNPVSYDPDPAIAETLDGAADESSLDVPGVGGQGVQMDPDLRKAIENAAQDRLMRHYRDDGWHVADTRHNRPYDAVAVKGSEMLFLEAKGTQSRGETVIVTRNEVANARQHPGLCIMGVWSGMRLVDGVVDPEAGAFRLLAFEPDDDALRPRDFDWTLPASEI</sequence>
<dbReference type="InterPro" id="IPR024975">
    <property type="entry name" value="NOV_C"/>
</dbReference>
<dbReference type="eggNOG" id="ENOG502ZDG4">
    <property type="taxonomic scope" value="Bacteria"/>
</dbReference>
<keyword evidence="2" id="KW-0614">Plasmid</keyword>
<gene>
    <name evidence="2" type="ordered locus">AAur_pTC20007</name>
</gene>
<dbReference type="AlphaFoldDB" id="A1RD61"/>
<name>A1RD61_PAEAT</name>
<feature type="domain" description="Protein NO VEIN C-terminal" evidence="1">
    <location>
        <begin position="177"/>
        <end position="243"/>
    </location>
</feature>
<keyword evidence="3" id="KW-1185">Reference proteome</keyword>
<dbReference type="Proteomes" id="UP000000637">
    <property type="component" value="Plasmid pTC2"/>
</dbReference>
<reference evidence="2 3" key="1">
    <citation type="journal article" date="2006" name="PLoS Genet.">
        <title>Secrets of soil survival revealed by the genome sequence of Arthrobacter aurescens TC1.</title>
        <authorList>
            <person name="Mongodin E.F."/>
            <person name="Shapir N."/>
            <person name="Daugherty S.C."/>
            <person name="DeBoy R.T."/>
            <person name="Emerson J.B."/>
            <person name="Shvartzbeyn A."/>
            <person name="Radune D."/>
            <person name="Vamathevan J."/>
            <person name="Riggs F."/>
            <person name="Grinberg V."/>
            <person name="Khouri H."/>
            <person name="Wackett L.P."/>
            <person name="Nelson K.E."/>
            <person name="Sadowsky M.J."/>
        </authorList>
    </citation>
    <scope>NUCLEOTIDE SEQUENCE [LARGE SCALE GENOMIC DNA]</scope>
    <source>
        <strain evidence="2 3">TC1</strain>
    </source>
</reference>
<dbReference type="Pfam" id="PF13020">
    <property type="entry name" value="NOV_C"/>
    <property type="match status" value="1"/>
</dbReference>
<accession>A1RD61</accession>
<proteinExistence type="predicted"/>
<geneLocation type="plasmid" evidence="2 3">
    <name>pTC2</name>
</geneLocation>
<dbReference type="HOGENOM" id="CLU_942153_0_0_11"/>
<protein>
    <recommendedName>
        <fullName evidence="1">Protein NO VEIN C-terminal domain-containing protein</fullName>
    </recommendedName>
</protein>
<evidence type="ECO:0000313" key="3">
    <source>
        <dbReference type="Proteomes" id="UP000000637"/>
    </source>
</evidence>
<evidence type="ECO:0000313" key="2">
    <source>
        <dbReference type="EMBL" id="ABM10741.1"/>
    </source>
</evidence>
<dbReference type="EMBL" id="CP000476">
    <property type="protein sequence ID" value="ABM10741.1"/>
    <property type="molecule type" value="Genomic_DNA"/>
</dbReference>